<dbReference type="EMBL" id="JBBNAE010000001">
    <property type="protein sequence ID" value="KAK9154059.1"/>
    <property type="molecule type" value="Genomic_DNA"/>
</dbReference>
<evidence type="ECO:0000256" key="6">
    <source>
        <dbReference type="ARBA" id="ARBA00050211"/>
    </source>
</evidence>
<accession>A0AAP0PTL4</accession>
<comment type="pathway">
    <text evidence="10">Alkaloid biosynthesis; morphine biosynthesis.</text>
</comment>
<feature type="domain" description="NADP-dependent oxidoreductase" evidence="15">
    <location>
        <begin position="30"/>
        <end position="290"/>
    </location>
</feature>
<evidence type="ECO:0000256" key="10">
    <source>
        <dbReference type="ARBA" id="ARBA00060571"/>
    </source>
</evidence>
<dbReference type="EC" id="1.1.1.247" evidence="11"/>
<evidence type="ECO:0000256" key="9">
    <source>
        <dbReference type="ARBA" id="ARBA00052305"/>
    </source>
</evidence>
<dbReference type="PROSITE" id="PS00798">
    <property type="entry name" value="ALDOKETO_REDUCTASE_1"/>
    <property type="match status" value="1"/>
</dbReference>
<comment type="catalytic activity">
    <reaction evidence="9">
        <text>codeine + NADP(+) = codeinone + NADPH + H(+)</text>
        <dbReference type="Rhea" id="RHEA:19209"/>
        <dbReference type="ChEBI" id="CHEBI:15378"/>
        <dbReference type="ChEBI" id="CHEBI:57783"/>
        <dbReference type="ChEBI" id="CHEBI:57871"/>
        <dbReference type="ChEBI" id="CHEBI:58349"/>
        <dbReference type="ChEBI" id="CHEBI:58473"/>
        <dbReference type="EC" id="1.1.1.247"/>
    </reaction>
    <physiologicalReaction direction="left-to-right" evidence="9">
        <dbReference type="Rhea" id="RHEA:19210"/>
    </physiologicalReaction>
    <physiologicalReaction direction="right-to-left" evidence="9">
        <dbReference type="Rhea" id="RHEA:19211"/>
    </physiologicalReaction>
</comment>
<evidence type="ECO:0000256" key="7">
    <source>
        <dbReference type="ARBA" id="ARBA00050731"/>
    </source>
</evidence>
<evidence type="ECO:0000313" key="16">
    <source>
        <dbReference type="EMBL" id="KAK9154059.1"/>
    </source>
</evidence>
<keyword evidence="3" id="KW-0963">Cytoplasm</keyword>
<protein>
    <recommendedName>
        <fullName evidence="11">codeinone reductase (NADPH)</fullName>
        <ecNumber evidence="11">1.1.1.247</ecNumber>
    </recommendedName>
</protein>
<evidence type="ECO:0000256" key="1">
    <source>
        <dbReference type="ARBA" id="ARBA00004514"/>
    </source>
</evidence>
<dbReference type="SUPFAM" id="SSF51430">
    <property type="entry name" value="NAD(P)-linked oxidoreductase"/>
    <property type="match status" value="1"/>
</dbReference>
<keyword evidence="4" id="KW-0017">Alkaloid metabolism</keyword>
<dbReference type="PROSITE" id="PS00062">
    <property type="entry name" value="ALDOKETO_REDUCTASE_2"/>
    <property type="match status" value="1"/>
</dbReference>
<dbReference type="PIRSF" id="PIRSF000097">
    <property type="entry name" value="AKR"/>
    <property type="match status" value="1"/>
</dbReference>
<evidence type="ECO:0000256" key="4">
    <source>
        <dbReference type="ARBA" id="ARBA00022589"/>
    </source>
</evidence>
<dbReference type="PRINTS" id="PR00069">
    <property type="entry name" value="ALDKETRDTASE"/>
</dbReference>
<keyword evidence="17" id="KW-1185">Reference proteome</keyword>
<feature type="site" description="Lowers pKa of active site Tyr" evidence="14">
    <location>
        <position position="91"/>
    </location>
</feature>
<reference evidence="16 17" key="1">
    <citation type="submission" date="2024-01" db="EMBL/GenBank/DDBJ databases">
        <title>Genome assemblies of Stephania.</title>
        <authorList>
            <person name="Yang L."/>
        </authorList>
    </citation>
    <scope>NUCLEOTIDE SEQUENCE [LARGE SCALE GENOMIC DNA]</scope>
    <source>
        <strain evidence="16">QJT</strain>
        <tissue evidence="16">Leaf</tissue>
    </source>
</reference>
<comment type="catalytic activity">
    <reaction evidence="7">
        <text>morphine + NADP(+) = morphinone + NADPH + H(+)</text>
        <dbReference type="Rhea" id="RHEA:14321"/>
        <dbReference type="ChEBI" id="CHEBI:15378"/>
        <dbReference type="ChEBI" id="CHEBI:57728"/>
        <dbReference type="ChEBI" id="CHEBI:57783"/>
        <dbReference type="ChEBI" id="CHEBI:58097"/>
        <dbReference type="ChEBI" id="CHEBI:58349"/>
    </reaction>
    <physiologicalReaction direction="left-to-right" evidence="7">
        <dbReference type="Rhea" id="RHEA:14322"/>
    </physiologicalReaction>
    <physiologicalReaction direction="right-to-left" evidence="7">
        <dbReference type="Rhea" id="RHEA:14323"/>
    </physiologicalReaction>
</comment>
<comment type="similarity">
    <text evidence="2">Belongs to the aldo/keto reductase family.</text>
</comment>
<dbReference type="PANTHER" id="PTHR11732">
    <property type="entry name" value="ALDO/KETO REDUCTASE"/>
    <property type="match status" value="1"/>
</dbReference>
<comment type="caution">
    <text evidence="16">The sequence shown here is derived from an EMBL/GenBank/DDBJ whole genome shotgun (WGS) entry which is preliminary data.</text>
</comment>
<evidence type="ECO:0000313" key="17">
    <source>
        <dbReference type="Proteomes" id="UP001417504"/>
    </source>
</evidence>
<dbReference type="InterPro" id="IPR020471">
    <property type="entry name" value="AKR"/>
</dbReference>
<evidence type="ECO:0000256" key="5">
    <source>
        <dbReference type="ARBA" id="ARBA00022857"/>
    </source>
</evidence>
<evidence type="ECO:0000256" key="12">
    <source>
        <dbReference type="PIRSR" id="PIRSR000097-1"/>
    </source>
</evidence>
<evidence type="ECO:0000256" key="8">
    <source>
        <dbReference type="ARBA" id="ARBA00051402"/>
    </source>
</evidence>
<comment type="catalytic activity">
    <reaction evidence="6">
        <text>neomorphine + NADP(+) = neomorphinone + NADPH + H(+)</text>
        <dbReference type="Rhea" id="RHEA:75971"/>
        <dbReference type="ChEBI" id="CHEBI:15378"/>
        <dbReference type="ChEBI" id="CHEBI:57783"/>
        <dbReference type="ChEBI" id="CHEBI:58349"/>
        <dbReference type="ChEBI" id="CHEBI:194188"/>
        <dbReference type="ChEBI" id="CHEBI:194513"/>
    </reaction>
    <physiologicalReaction direction="right-to-left" evidence="6">
        <dbReference type="Rhea" id="RHEA:75973"/>
    </physiologicalReaction>
</comment>
<comment type="catalytic activity">
    <reaction evidence="8">
        <text>neopine + NADP(+) = neopinone + NADPH + H(+)</text>
        <dbReference type="Rhea" id="RHEA:75135"/>
        <dbReference type="ChEBI" id="CHEBI:15378"/>
        <dbReference type="ChEBI" id="CHEBI:57783"/>
        <dbReference type="ChEBI" id="CHEBI:58349"/>
        <dbReference type="ChEBI" id="CHEBI:59950"/>
        <dbReference type="ChEBI" id="CHEBI:194190"/>
        <dbReference type="EC" id="1.1.1.247"/>
    </reaction>
    <physiologicalReaction direction="right-to-left" evidence="8">
        <dbReference type="Rhea" id="RHEA:75137"/>
    </physiologicalReaction>
</comment>
<proteinExistence type="inferred from homology"/>
<dbReference type="GO" id="GO:0009820">
    <property type="term" value="P:alkaloid metabolic process"/>
    <property type="evidence" value="ECO:0007669"/>
    <property type="project" value="UniProtKB-KW"/>
</dbReference>
<dbReference type="InterPro" id="IPR023210">
    <property type="entry name" value="NADP_OxRdtase_dom"/>
</dbReference>
<dbReference type="InterPro" id="IPR036812">
    <property type="entry name" value="NAD(P)_OxRdtase_dom_sf"/>
</dbReference>
<gene>
    <name evidence="16" type="ORF">Sjap_001539</name>
</gene>
<feature type="binding site" evidence="13">
    <location>
        <position position="124"/>
    </location>
    <ligand>
        <name>substrate</name>
    </ligand>
</feature>
<dbReference type="GO" id="GO:0005829">
    <property type="term" value="C:cytosol"/>
    <property type="evidence" value="ECO:0007669"/>
    <property type="project" value="UniProtKB-SubCell"/>
</dbReference>
<dbReference type="FunFam" id="3.20.20.100:FF:000013">
    <property type="entry name" value="NADPH-dependent codeinone reductase 1-1"/>
    <property type="match status" value="1"/>
</dbReference>
<comment type="subcellular location">
    <subcellularLocation>
        <location evidence="1">Cytoplasm</location>
        <location evidence="1">Cytosol</location>
    </subcellularLocation>
</comment>
<dbReference type="Proteomes" id="UP001417504">
    <property type="component" value="Unassembled WGS sequence"/>
</dbReference>
<evidence type="ECO:0000256" key="13">
    <source>
        <dbReference type="PIRSR" id="PIRSR000097-2"/>
    </source>
</evidence>
<evidence type="ECO:0000256" key="14">
    <source>
        <dbReference type="PIRSR" id="PIRSR000097-3"/>
    </source>
</evidence>
<dbReference type="GO" id="GO:0047036">
    <property type="term" value="F:codeinone reductase (NADPH) activity"/>
    <property type="evidence" value="ECO:0007669"/>
    <property type="project" value="UniProtKB-EC"/>
</dbReference>
<evidence type="ECO:0000259" key="15">
    <source>
        <dbReference type="Pfam" id="PF00248"/>
    </source>
</evidence>
<organism evidence="16 17">
    <name type="scientific">Stephania japonica</name>
    <dbReference type="NCBI Taxonomy" id="461633"/>
    <lineage>
        <taxon>Eukaryota</taxon>
        <taxon>Viridiplantae</taxon>
        <taxon>Streptophyta</taxon>
        <taxon>Embryophyta</taxon>
        <taxon>Tracheophyta</taxon>
        <taxon>Spermatophyta</taxon>
        <taxon>Magnoliopsida</taxon>
        <taxon>Ranunculales</taxon>
        <taxon>Menispermaceae</taxon>
        <taxon>Menispermoideae</taxon>
        <taxon>Cissampelideae</taxon>
        <taxon>Stephania</taxon>
    </lineage>
</organism>
<evidence type="ECO:0000256" key="3">
    <source>
        <dbReference type="ARBA" id="ARBA00022490"/>
    </source>
</evidence>
<feature type="active site" description="Proton donor" evidence="12">
    <location>
        <position position="63"/>
    </location>
</feature>
<evidence type="ECO:0000256" key="2">
    <source>
        <dbReference type="ARBA" id="ARBA00007905"/>
    </source>
</evidence>
<dbReference type="AlphaFoldDB" id="A0AAP0PTL4"/>
<dbReference type="Pfam" id="PF00248">
    <property type="entry name" value="Aldo_ket_red"/>
    <property type="match status" value="1"/>
</dbReference>
<sequence>MATATATFITVEGLKAESFKLLSGHSIPAVGLGTWQSGSKAFQSVKTAVIEAGYRHIDAAQDYGVQEEVGMGLKVAMQSGVERKVLFITSKIWCTDLTPDRVRPALLKSLSELQLDYLDLYMIHWPFHLKDGAHVPPRADEILEFDMECVWREMEKLVRDNLVRDIGICNYTLKKLDKLLSFATIKPSVCQMEMHPGWRNDKMLEACKKHGIHVTAYSPLGSGKRGLIHDERVETIAKKVNRTPAQVLMNWALQRGTSAIPKSTIDERIKQNIQVFGWKLPQEDFLTLNSFPDQKRVLDGENLFVNKSEGPIRSVADVWDHED</sequence>
<keyword evidence="5" id="KW-0521">NADP</keyword>
<evidence type="ECO:0000256" key="11">
    <source>
        <dbReference type="ARBA" id="ARBA00066826"/>
    </source>
</evidence>
<dbReference type="Gene3D" id="3.20.20.100">
    <property type="entry name" value="NADP-dependent oxidoreductase domain"/>
    <property type="match status" value="1"/>
</dbReference>
<name>A0AAP0PTL4_9MAGN</name>
<dbReference type="InterPro" id="IPR018170">
    <property type="entry name" value="Aldo/ket_reductase_CS"/>
</dbReference>